<dbReference type="EMBL" id="GL377565">
    <property type="protein sequence ID" value="EFJ37820.1"/>
    <property type="molecule type" value="Genomic_DNA"/>
</dbReference>
<dbReference type="AlphaFoldDB" id="D8QQM0"/>
<dbReference type="OrthoDB" id="4237at2759"/>
<dbReference type="eggNOG" id="ENOG502S1VV">
    <property type="taxonomic scope" value="Eukaryota"/>
</dbReference>
<evidence type="ECO:0000313" key="3">
    <source>
        <dbReference type="Proteomes" id="UP000001514"/>
    </source>
</evidence>
<keyword evidence="3" id="KW-1185">Reference proteome</keyword>
<dbReference type="PANTHER" id="PTHR36397">
    <property type="entry name" value="OSJNBA0081L15.1 PROTEIN"/>
    <property type="match status" value="1"/>
</dbReference>
<accession>D8QQM0</accession>
<evidence type="ECO:0000313" key="1">
    <source>
        <dbReference type="EMBL" id="EFJ32030.1"/>
    </source>
</evidence>
<dbReference type="Proteomes" id="UP000001514">
    <property type="component" value="Unassembled WGS sequence"/>
</dbReference>
<dbReference type="Gramene" id="EFJ32030">
    <property type="protein sequence ID" value="EFJ32030"/>
    <property type="gene ID" value="SELMODRAFT_87007"/>
</dbReference>
<gene>
    <name evidence="2" type="ORF">SELMODRAFT_74528</name>
    <name evidence="1" type="ORF">SELMODRAFT_87007</name>
</gene>
<organism evidence="3">
    <name type="scientific">Selaginella moellendorffii</name>
    <name type="common">Spikemoss</name>
    <dbReference type="NCBI Taxonomy" id="88036"/>
    <lineage>
        <taxon>Eukaryota</taxon>
        <taxon>Viridiplantae</taxon>
        <taxon>Streptophyta</taxon>
        <taxon>Embryophyta</taxon>
        <taxon>Tracheophyta</taxon>
        <taxon>Lycopodiopsida</taxon>
        <taxon>Selaginellales</taxon>
        <taxon>Selaginellaceae</taxon>
        <taxon>Selaginella</taxon>
    </lineage>
</organism>
<dbReference type="EMBL" id="GL377573">
    <property type="protein sequence ID" value="EFJ32030.1"/>
    <property type="molecule type" value="Genomic_DNA"/>
</dbReference>
<sequence>CKRRDRADTNSHHYRVTLVTPPPKNLGIHCLPSNTQCGETVTVSGESYIVSGVVYQYQLKKGRYAPSAKKLEVQPTGRYILNMYLDSLLPDS</sequence>
<dbReference type="PANTHER" id="PTHR36397:SF1">
    <property type="entry name" value="OS04G0482900 PROTEIN"/>
    <property type="match status" value="1"/>
</dbReference>
<dbReference type="KEGG" id="smo:SELMODRAFT_87007"/>
<dbReference type="FunCoup" id="D8QQM0">
    <property type="interactions" value="625"/>
</dbReference>
<protein>
    <submittedName>
        <fullName evidence="2">Uncharacterized protein</fullName>
    </submittedName>
</protein>
<dbReference type="OMA" id="QCGESIT"/>
<feature type="non-terminal residue" evidence="2">
    <location>
        <position position="1"/>
    </location>
</feature>
<dbReference type="Gramene" id="EFJ37820">
    <property type="protein sequence ID" value="EFJ37820"/>
    <property type="gene ID" value="SELMODRAFT_74528"/>
</dbReference>
<evidence type="ECO:0000313" key="2">
    <source>
        <dbReference type="EMBL" id="EFJ37820.1"/>
    </source>
</evidence>
<dbReference type="HOGENOM" id="CLU_149628_0_0_1"/>
<proteinExistence type="predicted"/>
<name>D8QQM0_SELML</name>
<dbReference type="KEGG" id="smo:SELMODRAFT_74528"/>
<reference evidence="2 3" key="1">
    <citation type="journal article" date="2011" name="Science">
        <title>The Selaginella genome identifies genetic changes associated with the evolution of vascular plants.</title>
        <authorList>
            <person name="Banks J.A."/>
            <person name="Nishiyama T."/>
            <person name="Hasebe M."/>
            <person name="Bowman J.L."/>
            <person name="Gribskov M."/>
            <person name="dePamphilis C."/>
            <person name="Albert V.A."/>
            <person name="Aono N."/>
            <person name="Aoyama T."/>
            <person name="Ambrose B.A."/>
            <person name="Ashton N.W."/>
            <person name="Axtell M.J."/>
            <person name="Barker E."/>
            <person name="Barker M.S."/>
            <person name="Bennetzen J.L."/>
            <person name="Bonawitz N.D."/>
            <person name="Chapple C."/>
            <person name="Cheng C."/>
            <person name="Correa L.G."/>
            <person name="Dacre M."/>
            <person name="DeBarry J."/>
            <person name="Dreyer I."/>
            <person name="Elias M."/>
            <person name="Engstrom E.M."/>
            <person name="Estelle M."/>
            <person name="Feng L."/>
            <person name="Finet C."/>
            <person name="Floyd S.K."/>
            <person name="Frommer W.B."/>
            <person name="Fujita T."/>
            <person name="Gramzow L."/>
            <person name="Gutensohn M."/>
            <person name="Harholt J."/>
            <person name="Hattori M."/>
            <person name="Heyl A."/>
            <person name="Hirai T."/>
            <person name="Hiwatashi Y."/>
            <person name="Ishikawa M."/>
            <person name="Iwata M."/>
            <person name="Karol K.G."/>
            <person name="Koehler B."/>
            <person name="Kolukisaoglu U."/>
            <person name="Kubo M."/>
            <person name="Kurata T."/>
            <person name="Lalonde S."/>
            <person name="Li K."/>
            <person name="Li Y."/>
            <person name="Litt A."/>
            <person name="Lyons E."/>
            <person name="Manning G."/>
            <person name="Maruyama T."/>
            <person name="Michael T.P."/>
            <person name="Mikami K."/>
            <person name="Miyazaki S."/>
            <person name="Morinaga S."/>
            <person name="Murata T."/>
            <person name="Mueller-Roeber B."/>
            <person name="Nelson D.R."/>
            <person name="Obara M."/>
            <person name="Oguri Y."/>
            <person name="Olmstead R.G."/>
            <person name="Onodera N."/>
            <person name="Petersen B.L."/>
            <person name="Pils B."/>
            <person name="Prigge M."/>
            <person name="Rensing S.A."/>
            <person name="Riano-Pachon D.M."/>
            <person name="Roberts A.W."/>
            <person name="Sato Y."/>
            <person name="Scheller H.V."/>
            <person name="Schulz B."/>
            <person name="Schulz C."/>
            <person name="Shakirov E.V."/>
            <person name="Shibagaki N."/>
            <person name="Shinohara N."/>
            <person name="Shippen D.E."/>
            <person name="Soerensen I."/>
            <person name="Sotooka R."/>
            <person name="Sugimoto N."/>
            <person name="Sugita M."/>
            <person name="Sumikawa N."/>
            <person name="Tanurdzic M."/>
            <person name="Theissen G."/>
            <person name="Ulvskov P."/>
            <person name="Wakazuki S."/>
            <person name="Weng J.K."/>
            <person name="Willats W.W."/>
            <person name="Wipf D."/>
            <person name="Wolf P.G."/>
            <person name="Yang L."/>
            <person name="Zimmer A.D."/>
            <person name="Zhu Q."/>
            <person name="Mitros T."/>
            <person name="Hellsten U."/>
            <person name="Loque D."/>
            <person name="Otillar R."/>
            <person name="Salamov A."/>
            <person name="Schmutz J."/>
            <person name="Shapiro H."/>
            <person name="Lindquist E."/>
            <person name="Lucas S."/>
            <person name="Rokhsar D."/>
            <person name="Grigoriev I.V."/>
        </authorList>
    </citation>
    <scope>NUCLEOTIDE SEQUENCE [LARGE SCALE GENOMIC DNA]</scope>
</reference>
<dbReference type="InParanoid" id="D8QQM0"/>